<dbReference type="InterPro" id="IPR023397">
    <property type="entry name" value="SAM-dep_MeTrfase_MraW_recog"/>
</dbReference>
<dbReference type="PIRSF" id="PIRSF004486">
    <property type="entry name" value="MraW"/>
    <property type="match status" value="1"/>
</dbReference>
<gene>
    <name evidence="6 8" type="primary">rsmH</name>
    <name evidence="8" type="ORF">POL67_09255</name>
</gene>
<comment type="function">
    <text evidence="6">Specifically methylates the N4 position of cytidine in position 1402 (C1402) of 16S rRNA.</text>
</comment>
<evidence type="ECO:0000256" key="2">
    <source>
        <dbReference type="ARBA" id="ARBA00022552"/>
    </source>
</evidence>
<comment type="caution">
    <text evidence="8">The sequence shown here is derived from an EMBL/GenBank/DDBJ whole genome shotgun (WGS) entry which is preliminary data.</text>
</comment>
<dbReference type="Pfam" id="PF01795">
    <property type="entry name" value="Methyltransf_5"/>
    <property type="match status" value="1"/>
</dbReference>
<dbReference type="Proteomes" id="UP001221411">
    <property type="component" value="Unassembled WGS sequence"/>
</dbReference>
<feature type="compositionally biased region" description="Basic and acidic residues" evidence="7">
    <location>
        <begin position="339"/>
        <end position="349"/>
    </location>
</feature>
<protein>
    <recommendedName>
        <fullName evidence="6">Ribosomal RNA small subunit methyltransferase H</fullName>
        <ecNumber evidence="6">2.1.1.199</ecNumber>
    </recommendedName>
    <alternativeName>
        <fullName evidence="6">16S rRNA m(4)C1402 methyltransferase</fullName>
    </alternativeName>
    <alternativeName>
        <fullName evidence="6">rRNA (cytosine-N(4)-)-methyltransferase RsmH</fullName>
    </alternativeName>
</protein>
<dbReference type="InterPro" id="IPR029063">
    <property type="entry name" value="SAM-dependent_MTases_sf"/>
</dbReference>
<feature type="binding site" evidence="6">
    <location>
        <position position="135"/>
    </location>
    <ligand>
        <name>S-adenosyl-L-methionine</name>
        <dbReference type="ChEBI" id="CHEBI:59789"/>
    </ligand>
</feature>
<evidence type="ECO:0000256" key="7">
    <source>
        <dbReference type="SAM" id="MobiDB-lite"/>
    </source>
</evidence>
<evidence type="ECO:0000256" key="6">
    <source>
        <dbReference type="HAMAP-Rule" id="MF_01007"/>
    </source>
</evidence>
<dbReference type="NCBIfam" id="TIGR00006">
    <property type="entry name" value="16S rRNA (cytosine(1402)-N(4))-methyltransferase RsmH"/>
    <property type="match status" value="1"/>
</dbReference>
<name>A0ABT5EID9_9BACT</name>
<dbReference type="HAMAP" id="MF_01007">
    <property type="entry name" value="16SrRNA_methyltr_H"/>
    <property type="match status" value="1"/>
</dbReference>
<feature type="binding site" evidence="6">
    <location>
        <begin position="43"/>
        <end position="45"/>
    </location>
    <ligand>
        <name>S-adenosyl-L-methionine</name>
        <dbReference type="ChEBI" id="CHEBI:59789"/>
    </ligand>
</feature>
<dbReference type="SUPFAM" id="SSF81799">
    <property type="entry name" value="Putative methyltransferase TM0872, insert domain"/>
    <property type="match status" value="1"/>
</dbReference>
<sequence length="349" mass="37481">MRDKAPSPEPHKAPHVTVLRREVVQALAPHAGGLYVDATLGAGGHAEAILEAAPGCRLIGVDRDETALALAKERLAEWGVRGPSSALPSGAPERWGDDRVTLVHGRFSDVEDHLAKMGVGPVDGLVADVGVSSMQIDDATRGMSFRAEGPLDMRMDPSSGETALELIERLDDDELANVIYHYGEERRSRRVARCIKQALANGELKTTLDLRRAVVRAVGPSRVGGVDPATRTFQALRVAVNGELDELEALLRAASRVVKMGGIVAVISFHSLEDRIVKHALREASVWEPLWKKPLVASDEEVAENPRARSAKLRAARRVALAGDEGGRGFGAQSAEGDSEPRSSEEVFA</sequence>
<accession>A0ABT5EID9</accession>
<dbReference type="PANTHER" id="PTHR11265">
    <property type="entry name" value="S-ADENOSYL-METHYLTRANSFERASE MRAW"/>
    <property type="match status" value="1"/>
</dbReference>
<dbReference type="Gene3D" id="1.10.150.170">
    <property type="entry name" value="Putative methyltransferase TM0872, insert domain"/>
    <property type="match status" value="1"/>
</dbReference>
<dbReference type="EMBL" id="JAQNDO010000001">
    <property type="protein sequence ID" value="MDC0741531.1"/>
    <property type="molecule type" value="Genomic_DNA"/>
</dbReference>
<evidence type="ECO:0000313" key="9">
    <source>
        <dbReference type="Proteomes" id="UP001221411"/>
    </source>
</evidence>
<keyword evidence="5 6" id="KW-0949">S-adenosyl-L-methionine</keyword>
<feature type="binding site" evidence="6">
    <location>
        <position position="62"/>
    </location>
    <ligand>
        <name>S-adenosyl-L-methionine</name>
        <dbReference type="ChEBI" id="CHEBI:59789"/>
    </ligand>
</feature>
<comment type="subcellular location">
    <subcellularLocation>
        <location evidence="6">Cytoplasm</location>
    </subcellularLocation>
</comment>
<proteinExistence type="inferred from homology"/>
<keyword evidence="3 6" id="KW-0489">Methyltransferase</keyword>
<evidence type="ECO:0000256" key="4">
    <source>
        <dbReference type="ARBA" id="ARBA00022679"/>
    </source>
</evidence>
<dbReference type="SUPFAM" id="SSF53335">
    <property type="entry name" value="S-adenosyl-L-methionine-dependent methyltransferases"/>
    <property type="match status" value="1"/>
</dbReference>
<reference evidence="8 9" key="1">
    <citation type="submission" date="2022-11" db="EMBL/GenBank/DDBJ databases">
        <title>Minimal conservation of predation-associated metabolite biosynthetic gene clusters underscores biosynthetic potential of Myxococcota including descriptions for ten novel species: Archangium lansinium sp. nov., Myxococcus landrumus sp. nov., Nannocystis bai.</title>
        <authorList>
            <person name="Ahearne A."/>
            <person name="Stevens C."/>
            <person name="Dowd S."/>
        </authorList>
    </citation>
    <scope>NUCLEOTIDE SEQUENCE [LARGE SCALE GENOMIC DNA]</scope>
    <source>
        <strain evidence="8 9">RJM3</strain>
    </source>
</reference>
<dbReference type="GO" id="GO:0008168">
    <property type="term" value="F:methyltransferase activity"/>
    <property type="evidence" value="ECO:0007669"/>
    <property type="project" value="UniProtKB-KW"/>
</dbReference>
<feature type="binding site" evidence="6">
    <location>
        <position position="107"/>
    </location>
    <ligand>
        <name>S-adenosyl-L-methionine</name>
        <dbReference type="ChEBI" id="CHEBI:59789"/>
    </ligand>
</feature>
<feature type="region of interest" description="Disordered" evidence="7">
    <location>
        <begin position="324"/>
        <end position="349"/>
    </location>
</feature>
<keyword evidence="4 6" id="KW-0808">Transferase</keyword>
<evidence type="ECO:0000256" key="1">
    <source>
        <dbReference type="ARBA" id="ARBA00010396"/>
    </source>
</evidence>
<comment type="similarity">
    <text evidence="1 6">Belongs to the methyltransferase superfamily. RsmH family.</text>
</comment>
<dbReference type="GO" id="GO:0032259">
    <property type="term" value="P:methylation"/>
    <property type="evidence" value="ECO:0007669"/>
    <property type="project" value="UniProtKB-KW"/>
</dbReference>
<keyword evidence="2 6" id="KW-0698">rRNA processing</keyword>
<dbReference type="PANTHER" id="PTHR11265:SF0">
    <property type="entry name" value="12S RRNA N4-METHYLCYTIDINE METHYLTRANSFERASE"/>
    <property type="match status" value="1"/>
</dbReference>
<comment type="catalytic activity">
    <reaction evidence="6">
        <text>cytidine(1402) in 16S rRNA + S-adenosyl-L-methionine = N(4)-methylcytidine(1402) in 16S rRNA + S-adenosyl-L-homocysteine + H(+)</text>
        <dbReference type="Rhea" id="RHEA:42928"/>
        <dbReference type="Rhea" id="RHEA-COMP:10286"/>
        <dbReference type="Rhea" id="RHEA-COMP:10287"/>
        <dbReference type="ChEBI" id="CHEBI:15378"/>
        <dbReference type="ChEBI" id="CHEBI:57856"/>
        <dbReference type="ChEBI" id="CHEBI:59789"/>
        <dbReference type="ChEBI" id="CHEBI:74506"/>
        <dbReference type="ChEBI" id="CHEBI:82748"/>
        <dbReference type="EC" id="2.1.1.199"/>
    </reaction>
</comment>
<organism evidence="8 9">
    <name type="scientific">Polyangium mundeleinium</name>
    <dbReference type="NCBI Taxonomy" id="2995306"/>
    <lineage>
        <taxon>Bacteria</taxon>
        <taxon>Pseudomonadati</taxon>
        <taxon>Myxococcota</taxon>
        <taxon>Polyangia</taxon>
        <taxon>Polyangiales</taxon>
        <taxon>Polyangiaceae</taxon>
        <taxon>Polyangium</taxon>
    </lineage>
</organism>
<evidence type="ECO:0000256" key="3">
    <source>
        <dbReference type="ARBA" id="ARBA00022603"/>
    </source>
</evidence>
<dbReference type="InterPro" id="IPR002903">
    <property type="entry name" value="RsmH"/>
</dbReference>
<feature type="binding site" evidence="6">
    <location>
        <position position="128"/>
    </location>
    <ligand>
        <name>S-adenosyl-L-methionine</name>
        <dbReference type="ChEBI" id="CHEBI:59789"/>
    </ligand>
</feature>
<dbReference type="EC" id="2.1.1.199" evidence="6"/>
<keyword evidence="9" id="KW-1185">Reference proteome</keyword>
<dbReference type="Gene3D" id="3.40.50.150">
    <property type="entry name" value="Vaccinia Virus protein VP39"/>
    <property type="match status" value="1"/>
</dbReference>
<evidence type="ECO:0000256" key="5">
    <source>
        <dbReference type="ARBA" id="ARBA00022691"/>
    </source>
</evidence>
<keyword evidence="6" id="KW-0963">Cytoplasm</keyword>
<evidence type="ECO:0000313" key="8">
    <source>
        <dbReference type="EMBL" id="MDC0741531.1"/>
    </source>
</evidence>